<dbReference type="InterPro" id="IPR041222">
    <property type="entry name" value="PriA_3primeBD"/>
</dbReference>
<feature type="binding site" evidence="12">
    <location>
        <position position="589"/>
    </location>
    <ligand>
        <name>Zn(2+)</name>
        <dbReference type="ChEBI" id="CHEBI:29105"/>
        <label>1</label>
    </ligand>
</feature>
<dbReference type="GO" id="GO:0016887">
    <property type="term" value="F:ATP hydrolysis activity"/>
    <property type="evidence" value="ECO:0007669"/>
    <property type="project" value="RHEA"/>
</dbReference>
<dbReference type="GO" id="GO:0003677">
    <property type="term" value="F:DNA binding"/>
    <property type="evidence" value="ECO:0007669"/>
    <property type="project" value="UniProtKB-UniRule"/>
</dbReference>
<keyword evidence="8 12" id="KW-0067">ATP-binding</keyword>
<dbReference type="PANTHER" id="PTHR30580">
    <property type="entry name" value="PRIMOSOMAL PROTEIN N"/>
    <property type="match status" value="1"/>
</dbReference>
<dbReference type="Pfam" id="PF17764">
    <property type="entry name" value="PriA_3primeBD"/>
    <property type="match status" value="1"/>
</dbReference>
<feature type="binding site" evidence="12">
    <location>
        <position position="555"/>
    </location>
    <ligand>
        <name>Zn(2+)</name>
        <dbReference type="ChEBI" id="CHEBI:29105"/>
        <label>2</label>
    </ligand>
</feature>
<dbReference type="PROSITE" id="PS51192">
    <property type="entry name" value="HELICASE_ATP_BIND_1"/>
    <property type="match status" value="1"/>
</dbReference>
<evidence type="ECO:0000256" key="8">
    <source>
        <dbReference type="ARBA" id="ARBA00022840"/>
    </source>
</evidence>
<comment type="catalytic activity">
    <reaction evidence="12">
        <text>Couples ATP hydrolysis with the unwinding of duplex DNA by translocating in the 3'-5' direction.</text>
        <dbReference type="EC" id="5.6.2.4"/>
    </reaction>
</comment>
<evidence type="ECO:0000256" key="12">
    <source>
        <dbReference type="HAMAP-Rule" id="MF_00983"/>
    </source>
</evidence>
<dbReference type="InterPro" id="IPR001650">
    <property type="entry name" value="Helicase_C-like"/>
</dbReference>
<dbReference type="HAMAP" id="MF_00983">
    <property type="entry name" value="PriA"/>
    <property type="match status" value="1"/>
</dbReference>
<dbReference type="EC" id="5.6.2.4" evidence="12"/>
<protein>
    <recommendedName>
        <fullName evidence="12">Replication restart protein PriA</fullName>
    </recommendedName>
    <alternativeName>
        <fullName evidence="12">ATP-dependent DNA helicase PriA</fullName>
        <ecNumber evidence="12">5.6.2.4</ecNumber>
    </alternativeName>
    <alternativeName>
        <fullName evidence="12">DNA 3'-5' helicase PriA</fullName>
    </alternativeName>
</protein>
<dbReference type="GO" id="GO:0006270">
    <property type="term" value="P:DNA replication initiation"/>
    <property type="evidence" value="ECO:0007669"/>
    <property type="project" value="TreeGrafter"/>
</dbReference>
<evidence type="ECO:0000256" key="5">
    <source>
        <dbReference type="ARBA" id="ARBA00022801"/>
    </source>
</evidence>
<dbReference type="STRING" id="692418.SAMN04488029_3339"/>
<dbReference type="PANTHER" id="PTHR30580:SF0">
    <property type="entry name" value="PRIMOSOMAL PROTEIN N"/>
    <property type="match status" value="1"/>
</dbReference>
<accession>A0A1W2GL54</accession>
<dbReference type="Gene3D" id="3.40.1440.60">
    <property type="entry name" value="PriA, 3(prime) DNA-binding domain"/>
    <property type="match status" value="1"/>
</dbReference>
<name>A0A1W2GL54_REIFA</name>
<keyword evidence="7 12" id="KW-0862">Zinc</keyword>
<evidence type="ECO:0000259" key="14">
    <source>
        <dbReference type="PROSITE" id="PS51194"/>
    </source>
</evidence>
<sequence>MSQLELNSELDENFEERVTYFADVILPIPLPGTYTYRIPRDLEEHIELGSRVVVQFGKKKILTGIVKLVHETVPKVYEAKYVLDSLDHAPVVNTFQLEFFAWLAQYYMCTIGEVLNAAMPSGLKLTSESLIQLNPESEVLGSEMEYSAKELAILNALKANDRLSFDQVSELLGVKMIHPVLKSLLQKESILLFEQVKDKFKPKTVKTIGLAGQFLEDESAMQLLFEQLEKKPKQQAILLKYLSLTRMDEGETKVRDILKSSLLTGDLSASSLKTLVKNEIFIEKEKIISRLDEIDGELEKNHSLSSEQQKALEEILLAFQKNKPVLLHGVTGSGKTEIYINLIQQALENGGQVLYLLPEIALTTQIVSRLHKVFGSALGVYHSKYSDNERVEIWNGVNNAKINLVAGVRSSVFLPFDNLSLILIDEEHESSYKQYEPAPRYHARDAAIWLSHLHQANVLMGTATPSVDSYQNALDGKYELVELPQRFGAGKLPEFELANILTSRKSKRMKGDFTPELLEGIKHTLEKKEQVILFQNRRGYSPYLICHDCNHVPKCQSCDVSLTYHMHNNVLICHYCGHKESVPAICDACGSTAIRTVGFGTEKLEEDLKILFPEAHIQRMDQDTTRSKYSYQHIIDRFERGETDILVGTQMLSKGLDFDKVSLVGVFDYDRIVHFPDFRSHERAFQLITQVSGRAGRKDDQGKVILQTGEPDEPLLYKIRTGDYKSFFQTEILERQNFQYPPFYRLIKVILKHKEKNILQQASKHYAGRLIGELGRQRVLGPQQPVISRIRNLYIEEIYIKIEKKKINVNKVKELAYKLGLDVKQHRDYKTLRLYFDVDPV</sequence>
<evidence type="ECO:0000259" key="13">
    <source>
        <dbReference type="PROSITE" id="PS51192"/>
    </source>
</evidence>
<dbReference type="AlphaFoldDB" id="A0A1W2GL54"/>
<dbReference type="CDD" id="cd18804">
    <property type="entry name" value="SF2_C_priA"/>
    <property type="match status" value="1"/>
</dbReference>
<evidence type="ECO:0000256" key="10">
    <source>
        <dbReference type="ARBA" id="ARBA00023235"/>
    </source>
</evidence>
<dbReference type="Pfam" id="PF18319">
    <property type="entry name" value="Zn_ribbon_PriA"/>
    <property type="match status" value="1"/>
</dbReference>
<dbReference type="Gene3D" id="3.40.50.300">
    <property type="entry name" value="P-loop containing nucleotide triphosphate hydrolases"/>
    <property type="match status" value="2"/>
</dbReference>
<keyword evidence="2 12" id="KW-0235">DNA replication</keyword>
<evidence type="ECO:0000256" key="1">
    <source>
        <dbReference type="ARBA" id="ARBA00022515"/>
    </source>
</evidence>
<dbReference type="GO" id="GO:0006269">
    <property type="term" value="P:DNA replication, synthesis of primer"/>
    <property type="evidence" value="ECO:0007669"/>
    <property type="project" value="UniProtKB-KW"/>
</dbReference>
<evidence type="ECO:0000256" key="9">
    <source>
        <dbReference type="ARBA" id="ARBA00023125"/>
    </source>
</evidence>
<comment type="catalytic activity">
    <reaction evidence="11 12">
        <text>ATP + H2O = ADP + phosphate + H(+)</text>
        <dbReference type="Rhea" id="RHEA:13065"/>
        <dbReference type="ChEBI" id="CHEBI:15377"/>
        <dbReference type="ChEBI" id="CHEBI:15378"/>
        <dbReference type="ChEBI" id="CHEBI:30616"/>
        <dbReference type="ChEBI" id="CHEBI:43474"/>
        <dbReference type="ChEBI" id="CHEBI:456216"/>
        <dbReference type="EC" id="5.6.2.4"/>
    </reaction>
</comment>
<evidence type="ECO:0000256" key="11">
    <source>
        <dbReference type="ARBA" id="ARBA00048988"/>
    </source>
</evidence>
<evidence type="ECO:0000256" key="2">
    <source>
        <dbReference type="ARBA" id="ARBA00022705"/>
    </source>
</evidence>
<keyword evidence="1 12" id="KW-0639">Primosome</keyword>
<dbReference type="InterPro" id="IPR041236">
    <property type="entry name" value="PriA_C"/>
</dbReference>
<gene>
    <name evidence="12" type="primary">priA</name>
    <name evidence="15" type="ORF">SAMN04488029_3339</name>
</gene>
<dbReference type="Proteomes" id="UP000192472">
    <property type="component" value="Unassembled WGS sequence"/>
</dbReference>
<comment type="function">
    <text evidence="12">Initiates the restart of stalled replication forks, which reloads the replicative helicase on sites other than the origin of replication. Recognizes and binds to abandoned replication forks and remodels them to uncover a helicase loading site. Promotes assembly of the primosome at these replication forks.</text>
</comment>
<keyword evidence="3 12" id="KW-0479">Metal-binding</keyword>
<organism evidence="15 16">
    <name type="scientific">Reichenbachiella faecimaris</name>
    <dbReference type="NCBI Taxonomy" id="692418"/>
    <lineage>
        <taxon>Bacteria</taxon>
        <taxon>Pseudomonadati</taxon>
        <taxon>Bacteroidota</taxon>
        <taxon>Cytophagia</taxon>
        <taxon>Cytophagales</taxon>
        <taxon>Reichenbachiellaceae</taxon>
        <taxon>Reichenbachiella</taxon>
    </lineage>
</organism>
<dbReference type="CDD" id="cd17929">
    <property type="entry name" value="DEXHc_priA"/>
    <property type="match status" value="1"/>
</dbReference>
<comment type="similarity">
    <text evidence="12">Belongs to the helicase family. PriA subfamily.</text>
</comment>
<feature type="binding site" evidence="12">
    <location>
        <position position="586"/>
    </location>
    <ligand>
        <name>Zn(2+)</name>
        <dbReference type="ChEBI" id="CHEBI:29105"/>
        <label>1</label>
    </ligand>
</feature>
<comment type="cofactor">
    <cofactor evidence="12">
        <name>Zn(2+)</name>
        <dbReference type="ChEBI" id="CHEBI:29105"/>
    </cofactor>
    <text evidence="12">Binds 2 zinc ions per subunit.</text>
</comment>
<proteinExistence type="inferred from homology"/>
<dbReference type="GO" id="GO:0005524">
    <property type="term" value="F:ATP binding"/>
    <property type="evidence" value="ECO:0007669"/>
    <property type="project" value="UniProtKB-UniRule"/>
</dbReference>
<dbReference type="SUPFAM" id="SSF52540">
    <property type="entry name" value="P-loop containing nucleoside triphosphate hydrolases"/>
    <property type="match status" value="2"/>
</dbReference>
<dbReference type="InterPro" id="IPR027417">
    <property type="entry name" value="P-loop_NTPase"/>
</dbReference>
<dbReference type="GO" id="GO:0006302">
    <property type="term" value="P:double-strand break repair"/>
    <property type="evidence" value="ECO:0007669"/>
    <property type="project" value="InterPro"/>
</dbReference>
<dbReference type="Pfam" id="PF00270">
    <property type="entry name" value="DEAD"/>
    <property type="match status" value="1"/>
</dbReference>
<dbReference type="RefSeq" id="WP_084373952.1">
    <property type="nucleotide sequence ID" value="NZ_FWYF01000003.1"/>
</dbReference>
<keyword evidence="6 12" id="KW-0347">Helicase</keyword>
<dbReference type="InterPro" id="IPR040498">
    <property type="entry name" value="PriA_CRR"/>
</dbReference>
<comment type="subunit">
    <text evidence="12">Component of the replication restart primosome.</text>
</comment>
<feature type="domain" description="Helicase C-terminal" evidence="14">
    <location>
        <begin position="561"/>
        <end position="739"/>
    </location>
</feature>
<dbReference type="NCBIfam" id="TIGR00595">
    <property type="entry name" value="priA"/>
    <property type="match status" value="1"/>
</dbReference>
<keyword evidence="9 12" id="KW-0238">DNA-binding</keyword>
<feature type="binding site" evidence="12">
    <location>
        <position position="549"/>
    </location>
    <ligand>
        <name>Zn(2+)</name>
        <dbReference type="ChEBI" id="CHEBI:29105"/>
        <label>1</label>
    </ligand>
</feature>
<dbReference type="Pfam" id="PF18074">
    <property type="entry name" value="PriA_C"/>
    <property type="match status" value="1"/>
</dbReference>
<feature type="binding site" evidence="12">
    <location>
        <position position="573"/>
    </location>
    <ligand>
        <name>Zn(2+)</name>
        <dbReference type="ChEBI" id="CHEBI:29105"/>
        <label>2</label>
    </ligand>
</feature>
<evidence type="ECO:0000313" key="16">
    <source>
        <dbReference type="Proteomes" id="UP000192472"/>
    </source>
</evidence>
<dbReference type="Pfam" id="PF00271">
    <property type="entry name" value="Helicase_C"/>
    <property type="match status" value="1"/>
</dbReference>
<keyword evidence="4 12" id="KW-0547">Nucleotide-binding</keyword>
<feature type="binding site" evidence="12">
    <location>
        <position position="546"/>
    </location>
    <ligand>
        <name>Zn(2+)</name>
        <dbReference type="ChEBI" id="CHEBI:29105"/>
        <label>1</label>
    </ligand>
</feature>
<feature type="binding site" evidence="12">
    <location>
        <position position="576"/>
    </location>
    <ligand>
        <name>Zn(2+)</name>
        <dbReference type="ChEBI" id="CHEBI:29105"/>
        <label>2</label>
    </ligand>
</feature>
<keyword evidence="10 12" id="KW-0413">Isomerase</keyword>
<dbReference type="PROSITE" id="PS51194">
    <property type="entry name" value="HELICASE_CTER"/>
    <property type="match status" value="1"/>
</dbReference>
<evidence type="ECO:0000256" key="3">
    <source>
        <dbReference type="ARBA" id="ARBA00022723"/>
    </source>
</evidence>
<dbReference type="OrthoDB" id="9759544at2"/>
<dbReference type="FunFam" id="3.40.1440.60:FF:000001">
    <property type="entry name" value="Primosomal protein N"/>
    <property type="match status" value="1"/>
</dbReference>
<dbReference type="SMART" id="SM00487">
    <property type="entry name" value="DEXDc"/>
    <property type="match status" value="1"/>
</dbReference>
<dbReference type="InterPro" id="IPR042115">
    <property type="entry name" value="PriA_3primeBD_sf"/>
</dbReference>
<dbReference type="GO" id="GO:0008270">
    <property type="term" value="F:zinc ion binding"/>
    <property type="evidence" value="ECO:0007669"/>
    <property type="project" value="UniProtKB-UniRule"/>
</dbReference>
<feature type="domain" description="Helicase ATP-binding" evidence="13">
    <location>
        <begin position="316"/>
        <end position="483"/>
    </location>
</feature>
<evidence type="ECO:0000256" key="6">
    <source>
        <dbReference type="ARBA" id="ARBA00022806"/>
    </source>
</evidence>
<evidence type="ECO:0000313" key="15">
    <source>
        <dbReference type="EMBL" id="SMD37301.1"/>
    </source>
</evidence>
<evidence type="ECO:0000256" key="7">
    <source>
        <dbReference type="ARBA" id="ARBA00022833"/>
    </source>
</evidence>
<dbReference type="GO" id="GO:0006310">
    <property type="term" value="P:DNA recombination"/>
    <property type="evidence" value="ECO:0007669"/>
    <property type="project" value="InterPro"/>
</dbReference>
<dbReference type="InterPro" id="IPR014001">
    <property type="entry name" value="Helicase_ATP-bd"/>
</dbReference>
<dbReference type="InterPro" id="IPR011545">
    <property type="entry name" value="DEAD/DEAH_box_helicase_dom"/>
</dbReference>
<dbReference type="GO" id="GO:0043138">
    <property type="term" value="F:3'-5' DNA helicase activity"/>
    <property type="evidence" value="ECO:0007669"/>
    <property type="project" value="UniProtKB-EC"/>
</dbReference>
<keyword evidence="16" id="KW-1185">Reference proteome</keyword>
<feature type="binding site" evidence="12">
    <location>
        <position position="558"/>
    </location>
    <ligand>
        <name>Zn(2+)</name>
        <dbReference type="ChEBI" id="CHEBI:29105"/>
        <label>2</label>
    </ligand>
</feature>
<evidence type="ECO:0000256" key="4">
    <source>
        <dbReference type="ARBA" id="ARBA00022741"/>
    </source>
</evidence>
<dbReference type="InterPro" id="IPR005259">
    <property type="entry name" value="PriA"/>
</dbReference>
<dbReference type="FunFam" id="3.40.50.300:FF:000489">
    <property type="entry name" value="Primosome assembly protein PriA"/>
    <property type="match status" value="1"/>
</dbReference>
<reference evidence="15 16" key="1">
    <citation type="submission" date="2017-04" db="EMBL/GenBank/DDBJ databases">
        <authorList>
            <person name="Afonso C.L."/>
            <person name="Miller P.J."/>
            <person name="Scott M.A."/>
            <person name="Spackman E."/>
            <person name="Goraichik I."/>
            <person name="Dimitrov K.M."/>
            <person name="Suarez D.L."/>
            <person name="Swayne D.E."/>
        </authorList>
    </citation>
    <scope>NUCLEOTIDE SEQUENCE [LARGE SCALE GENOMIC DNA]</scope>
    <source>
        <strain evidence="15 16">DSM 26133</strain>
    </source>
</reference>
<dbReference type="GO" id="GO:1990077">
    <property type="term" value="C:primosome complex"/>
    <property type="evidence" value="ECO:0007669"/>
    <property type="project" value="UniProtKB-UniRule"/>
</dbReference>
<dbReference type="SMART" id="SM00490">
    <property type="entry name" value="HELICc"/>
    <property type="match status" value="1"/>
</dbReference>
<keyword evidence="5 12" id="KW-0378">Hydrolase</keyword>
<dbReference type="EMBL" id="FWYF01000003">
    <property type="protein sequence ID" value="SMD37301.1"/>
    <property type="molecule type" value="Genomic_DNA"/>
</dbReference>